<dbReference type="RefSeq" id="XP_036627231.1">
    <property type="nucleotide sequence ID" value="XM_036779848.1"/>
</dbReference>
<gene>
    <name evidence="1" type="ORF">PC9H_010354</name>
</gene>
<keyword evidence="2" id="KW-1185">Reference proteome</keyword>
<name>A0A8H6ZMM6_PLEOS</name>
<comment type="caution">
    <text evidence="1">The sequence shown here is derived from an EMBL/GenBank/DDBJ whole genome shotgun (WGS) entry which is preliminary data.</text>
</comment>
<proteinExistence type="predicted"/>
<protein>
    <submittedName>
        <fullName evidence="1">Uncharacterized protein</fullName>
    </submittedName>
</protein>
<dbReference type="GeneID" id="59380172"/>
<dbReference type="VEuPathDB" id="FungiDB:PC9H_010354"/>
<dbReference type="PANTHER" id="PTHR35179:SF2">
    <property type="entry name" value="START DOMAIN-CONTAINING PROTEIN"/>
    <property type="match status" value="1"/>
</dbReference>
<dbReference type="PANTHER" id="PTHR35179">
    <property type="entry name" value="PROTEIN CBG02620"/>
    <property type="match status" value="1"/>
</dbReference>
<dbReference type="EMBL" id="JACETU010000008">
    <property type="protein sequence ID" value="KAF7422199.1"/>
    <property type="molecule type" value="Genomic_DNA"/>
</dbReference>
<evidence type="ECO:0000313" key="1">
    <source>
        <dbReference type="EMBL" id="KAF7422199.1"/>
    </source>
</evidence>
<dbReference type="AlphaFoldDB" id="A0A8H6ZMM6"/>
<dbReference type="OrthoDB" id="420564at2759"/>
<reference evidence="1" key="1">
    <citation type="submission" date="2019-07" db="EMBL/GenBank/DDBJ databases">
        <authorList>
            <person name="Palmer J.M."/>
        </authorList>
    </citation>
    <scope>NUCLEOTIDE SEQUENCE</scope>
    <source>
        <strain evidence="1">PC9</strain>
    </source>
</reference>
<accession>A0A8H6ZMM6</accession>
<sequence>MPIQYHLLSGLAPCCWTIKHRKVEAVVEEGDIQISDCKYLSSYNWLHDQGSTIIIPGSPNVLQDINSITPGSIQLIADGEGPSQGSGRNEMFSPHMLPLFVAVNLARIRGSQIYEEPFDWTSFHFITDRSLLRRLHSWACTKKGPPFRIDMQRLGSETIVLSRYEMNNTHYPRSFGSSFEDMFTRPAEGCENTTTHHRIVSYDMAGLKMVVRFEVDAYLQDPDATKPDAKSDCTAAPEELRLSGYDLKIRSGGSWEVPQSSLVELKTTKALNYPKWKKDYPQLFLSQTPHSYRAFHDNGTITEVQHDTLDSLVARGIHRRNAEALQKLPKLLKLIRGEVIKRGDRGRHMSLVCQGGDLGLHYRMSGALIPESVMTATNNLFEV</sequence>
<dbReference type="Proteomes" id="UP000623687">
    <property type="component" value="Unassembled WGS sequence"/>
</dbReference>
<evidence type="ECO:0000313" key="2">
    <source>
        <dbReference type="Proteomes" id="UP000623687"/>
    </source>
</evidence>
<organism evidence="1 2">
    <name type="scientific">Pleurotus ostreatus</name>
    <name type="common">Oyster mushroom</name>
    <name type="synonym">White-rot fungus</name>
    <dbReference type="NCBI Taxonomy" id="5322"/>
    <lineage>
        <taxon>Eukaryota</taxon>
        <taxon>Fungi</taxon>
        <taxon>Dikarya</taxon>
        <taxon>Basidiomycota</taxon>
        <taxon>Agaricomycotina</taxon>
        <taxon>Agaricomycetes</taxon>
        <taxon>Agaricomycetidae</taxon>
        <taxon>Agaricales</taxon>
        <taxon>Pleurotineae</taxon>
        <taxon>Pleurotaceae</taxon>
        <taxon>Pleurotus</taxon>
    </lineage>
</organism>